<evidence type="ECO:0000313" key="3">
    <source>
        <dbReference type="Proteomes" id="UP001160148"/>
    </source>
</evidence>
<dbReference type="InterPro" id="IPR046815">
    <property type="entry name" value="P2RX7_C"/>
</dbReference>
<proteinExistence type="predicted"/>
<comment type="caution">
    <text evidence="2">The sequence shown here is derived from an EMBL/GenBank/DDBJ whole genome shotgun (WGS) entry which is preliminary data.</text>
</comment>
<dbReference type="Pfam" id="PF20478">
    <property type="entry name" value="P2RX7_C"/>
    <property type="match status" value="1"/>
</dbReference>
<dbReference type="Proteomes" id="UP001160148">
    <property type="component" value="Unassembled WGS sequence"/>
</dbReference>
<evidence type="ECO:0000259" key="1">
    <source>
        <dbReference type="Pfam" id="PF20478"/>
    </source>
</evidence>
<accession>A0AAV0XYT7</accession>
<dbReference type="PANTHER" id="PTHR36981:SF1">
    <property type="entry name" value="P2X PURINORECEPTOR 7 INTRACELLULAR DOMAIN-CONTAINING PROTEIN"/>
    <property type="match status" value="1"/>
</dbReference>
<dbReference type="AlphaFoldDB" id="A0AAV0XYT7"/>
<name>A0AAV0XYT7_9HEMI</name>
<evidence type="ECO:0000313" key="2">
    <source>
        <dbReference type="EMBL" id="CAI6373658.1"/>
    </source>
</evidence>
<protein>
    <recommendedName>
        <fullName evidence="1">P2X purinoreceptor 7 intracellular domain-containing protein</fullName>
    </recommendedName>
</protein>
<gene>
    <name evidence="2" type="ORF">MEUPH1_LOCUS27376</name>
</gene>
<reference evidence="2 3" key="1">
    <citation type="submission" date="2023-01" db="EMBL/GenBank/DDBJ databases">
        <authorList>
            <person name="Whitehead M."/>
        </authorList>
    </citation>
    <scope>NUCLEOTIDE SEQUENCE [LARGE SCALE GENOMIC DNA]</scope>
</reference>
<dbReference type="EMBL" id="CARXXK010001107">
    <property type="protein sequence ID" value="CAI6373658.1"/>
    <property type="molecule type" value="Genomic_DNA"/>
</dbReference>
<keyword evidence="3" id="KW-1185">Reference proteome</keyword>
<sequence length="179" mass="20676">MYLKPYSFEPNVSDIDSFEPNYSVSLCLPNVQGRAQVEVNEWCNCENCAKMSNDLECMCCSEFDNVKQLLDSKKCVTATASFEKNILDEEILNITRQQMIMKTKNKLKKKQLSALEVPNKTWRYICYVQFTHWVNSWTSLGKGVRVVIPACVINKIRNKYPEKDGLYVGFKKSNTYLPS</sequence>
<organism evidence="2 3">
    <name type="scientific">Macrosiphum euphorbiae</name>
    <name type="common">potato aphid</name>
    <dbReference type="NCBI Taxonomy" id="13131"/>
    <lineage>
        <taxon>Eukaryota</taxon>
        <taxon>Metazoa</taxon>
        <taxon>Ecdysozoa</taxon>
        <taxon>Arthropoda</taxon>
        <taxon>Hexapoda</taxon>
        <taxon>Insecta</taxon>
        <taxon>Pterygota</taxon>
        <taxon>Neoptera</taxon>
        <taxon>Paraneoptera</taxon>
        <taxon>Hemiptera</taxon>
        <taxon>Sternorrhyncha</taxon>
        <taxon>Aphidomorpha</taxon>
        <taxon>Aphidoidea</taxon>
        <taxon>Aphididae</taxon>
        <taxon>Macrosiphini</taxon>
        <taxon>Macrosiphum</taxon>
    </lineage>
</organism>
<dbReference type="PANTHER" id="PTHR36981">
    <property type="entry name" value="ZGC:195170"/>
    <property type="match status" value="1"/>
</dbReference>
<feature type="domain" description="P2X purinoreceptor 7 intracellular" evidence="1">
    <location>
        <begin position="32"/>
        <end position="171"/>
    </location>
</feature>